<dbReference type="CDD" id="cd00124">
    <property type="entry name" value="MYSc"/>
    <property type="match status" value="1"/>
</dbReference>
<dbReference type="PROSITE" id="PS50012">
    <property type="entry name" value="RCC1_3"/>
    <property type="match status" value="5"/>
</dbReference>
<dbReference type="Gene3D" id="1.20.120.720">
    <property type="entry name" value="Myosin VI head, motor domain, U50 subdomain"/>
    <property type="match status" value="1"/>
</dbReference>
<keyword evidence="5 8" id="KW-0505">Motor protein</keyword>
<comment type="similarity">
    <text evidence="8">Belongs to the TRAFAC class myosin-kinesin ATPase superfamily. Myosin family.</text>
</comment>
<evidence type="ECO:0000256" key="9">
    <source>
        <dbReference type="SAM" id="MobiDB-lite"/>
    </source>
</evidence>
<feature type="compositionally biased region" description="Low complexity" evidence="9">
    <location>
        <begin position="1465"/>
        <end position="1480"/>
    </location>
</feature>
<feature type="region of interest" description="Disordered" evidence="9">
    <location>
        <begin position="1325"/>
        <end position="1346"/>
    </location>
</feature>
<evidence type="ECO:0000256" key="1">
    <source>
        <dbReference type="ARBA" id="ARBA00022737"/>
    </source>
</evidence>
<feature type="region of interest" description="Disordered" evidence="9">
    <location>
        <begin position="1531"/>
        <end position="1562"/>
    </location>
</feature>
<keyword evidence="2 8" id="KW-0547">Nucleotide-binding</keyword>
<keyword evidence="4 8" id="KW-0518">Myosin</keyword>
<organism evidence="11 12">
    <name type="scientific">Tetraparma gracilis</name>
    <dbReference type="NCBI Taxonomy" id="2962635"/>
    <lineage>
        <taxon>Eukaryota</taxon>
        <taxon>Sar</taxon>
        <taxon>Stramenopiles</taxon>
        <taxon>Ochrophyta</taxon>
        <taxon>Bolidophyceae</taxon>
        <taxon>Parmales</taxon>
        <taxon>Triparmaceae</taxon>
        <taxon>Tetraparma</taxon>
    </lineage>
</organism>
<feature type="binding site" evidence="8">
    <location>
        <begin position="14"/>
        <end position="21"/>
    </location>
    <ligand>
        <name>ATP</name>
        <dbReference type="ChEBI" id="CHEBI:30616"/>
    </ligand>
</feature>
<reference evidence="11 12" key="1">
    <citation type="journal article" date="2023" name="Commun. Biol.">
        <title>Genome analysis of Parmales, the sister group of diatoms, reveals the evolutionary specialization of diatoms from phago-mixotrophs to photoautotrophs.</title>
        <authorList>
            <person name="Ban H."/>
            <person name="Sato S."/>
            <person name="Yoshikawa S."/>
            <person name="Yamada K."/>
            <person name="Nakamura Y."/>
            <person name="Ichinomiya M."/>
            <person name="Sato N."/>
            <person name="Blanc-Mathieu R."/>
            <person name="Endo H."/>
            <person name="Kuwata A."/>
            <person name="Ogata H."/>
        </authorList>
    </citation>
    <scope>NUCLEOTIDE SEQUENCE [LARGE SCALE GENOMIC DNA]</scope>
</reference>
<accession>A0ABQ6N6A4</accession>
<evidence type="ECO:0000256" key="7">
    <source>
        <dbReference type="PROSITE-ProRule" id="PRU00235"/>
    </source>
</evidence>
<name>A0ABQ6N6A4_9STRA</name>
<dbReference type="SUPFAM" id="SSF52540">
    <property type="entry name" value="P-loop containing nucleoside triphosphate hydrolases"/>
    <property type="match status" value="1"/>
</dbReference>
<keyword evidence="12" id="KW-1185">Reference proteome</keyword>
<evidence type="ECO:0000313" key="11">
    <source>
        <dbReference type="EMBL" id="GMI42099.1"/>
    </source>
</evidence>
<dbReference type="Pfam" id="PF25390">
    <property type="entry name" value="WD40_RLD"/>
    <property type="match status" value="1"/>
</dbReference>
<dbReference type="Pfam" id="PF00063">
    <property type="entry name" value="Myosin_head"/>
    <property type="match status" value="1"/>
</dbReference>
<sequence length="1752" mass="192590">MFSSRSSQAIVLTGLAGSGKTEVGKLCAQYLLCMRSIEDEPSPKSKPPRHLPSGPIGLSSNPFILGPSPSEISKQLTASLALLESFGSASTSRNPHSSRFGRYVKLYFGGTVDVAGAHVDAWFMDRKRVTSQADGERGFHIFYQMILGANSAQKNAHKLKTLQDYTYLNNIRINGMNDEVEFSKTQEHFRTLGFTDEDVASILSTLSAILELGNVSFGSNSNASLDSKSKTCVKNVEDLLKIPSGSLASTLLQKAIGTTRGKTTTVDAAVDAAILSRDTLARTLYCRVFDFVAAKCNEAMASSSKNSMDRAKQFAPHLPGTVADEPLHVGIVDLPGFEDGNENGFDQLGINYGSEKLQNQVVRSLYESQFSKYTTEGLNTVPFQLSTNAAVCDVLDKKPQGILCMLDEACRYPRNTDKTFLQKISTTHMRARANGKQLIAKPESGDETFIVKNSFGDTEYNVTGFLESNKDKLGAHISEVMSGSKSATVAAFFKASELDNSSATVSKRLIEDISKLTESISNSSLLPVRCIMPNATQTPGKMDLALIQKQLTDQDILSAVKMRQDGFTYNSTFTVFYERFIIVIPANADAKLTLVPKPGSDYKQLCKLLLTHLYKLALLGDAMDKSVFFGSSCIFLKHKVIQAFEALRKVKLQDMDRAAVLLQATWRMGTAKLQHRALKKGVSRAQASWRSIYYRHRYLLEKESINVLQLAARGFVARKKYKETLLSSKTIANFYQKLKGRIRWKKLQNTVRALHSLSRAYIVRQHVNRMLEAVEMLQMCAREFLKRNKVHYTKVRVSLRIQGWFRGYKARDYMKEAVDYLASKRKERFRARAVKKAQNRWKGLMIRRRFKQLRQAACTLQQFSRAYARRKMFLAIRRAAVGLQSGVRGMKARDTVRTVRNEKMVAEEQTRIKESNQREAKLLSNLNASRAGATSNAKSRNFRYDLMDVDILVDNEDVYEGGWSKNAVELDNELAKKGRRISSVLVGSAHTLALTDTGEIWTWGWSDSGQLGHGSHGHENAPRPLENLMFQSQSGDTVAIDRAMSGRLSIKQVAVGEDHTLALGDTGKVFSWGNGKKGQLGHGDYKSISFPRCIQALKWNTSTVACGSHHSVSIGHGGALYEWGAGVAMGGVMLTNSQKKFVSPKGDVCYPANMKELIKQKIRMIDCGSKFSLALTYDGDVYSWGGNEFNELGRPKGSGPAMLEDGATPAEVAEWEAAKAAEARPAIIEELKLRRKHHAGIVGMSAGARHSVVVNSAGQVMCWGCNEFGNLGNGDTYNYEGIHQVLGDLTGKTVSHVAAGWRNSAALTSDGDVFVWGMTSLSARDSDRPMPNLPGKKGSHGPDLGPMQSISAVPKKIYRAGQSLTTAVDVHSSWSRNISSLSVTVRSRHTELPLTSSGNIDWRAYLLKKVNTLIAMQGKPEFEKNLTDESREFVVKSIAGGGAGAMGATSPAGRGASPMGKSPMGKISSSASGGSLKGLGMTSPVGGRHSPGLDAHSPAGKPGSMLVLSEKDLRNMNGNDLRTFARQLKSGEVKVQPRHSGGETGKKKKGGSSMTFGEQSGNFFRGVRSNDAADEEIIALEKSWNSNHASKLDSRWKGGAERMQDTVSISGELKKRQMKEKEMLEMMAKKGVDGIHAEEEEKRQKEKLLKAELTMRKKELDTKKWRAGREGKKKVEGGDMMDFFKVEHLVAASNDNYTSAQVKEIYHRADKEHKLHMGGGGEEGAEEKEEGGGDSSLMAITRRLSMGFKLGE</sequence>
<dbReference type="InterPro" id="IPR000408">
    <property type="entry name" value="Reg_chr_condens"/>
</dbReference>
<dbReference type="EMBL" id="BRYB01002264">
    <property type="protein sequence ID" value="GMI42099.1"/>
    <property type="molecule type" value="Genomic_DNA"/>
</dbReference>
<dbReference type="PRINTS" id="PR00193">
    <property type="entry name" value="MYOSINHEAVY"/>
</dbReference>
<dbReference type="Gene3D" id="1.20.5.4820">
    <property type="match status" value="1"/>
</dbReference>
<proteinExistence type="inferred from homology"/>
<dbReference type="SMART" id="SM00015">
    <property type="entry name" value="IQ"/>
    <property type="match status" value="6"/>
</dbReference>
<dbReference type="InterPro" id="IPR027417">
    <property type="entry name" value="P-loop_NTPase"/>
</dbReference>
<feature type="region of interest" description="Actin-binding" evidence="8">
    <location>
        <begin position="513"/>
        <end position="535"/>
    </location>
</feature>
<dbReference type="Gene3D" id="1.20.58.530">
    <property type="match status" value="1"/>
</dbReference>
<dbReference type="InterPro" id="IPR009091">
    <property type="entry name" value="RCC1/BLIP-II"/>
</dbReference>
<dbReference type="PROSITE" id="PS50096">
    <property type="entry name" value="IQ"/>
    <property type="match status" value="4"/>
</dbReference>
<dbReference type="InterPro" id="IPR058923">
    <property type="entry name" value="RCC1-like_dom"/>
</dbReference>
<dbReference type="Gene3D" id="3.40.850.10">
    <property type="entry name" value="Kinesin motor domain"/>
    <property type="match status" value="1"/>
</dbReference>
<dbReference type="PROSITE" id="PS00626">
    <property type="entry name" value="RCC1_2"/>
    <property type="match status" value="2"/>
</dbReference>
<feature type="repeat" description="RCC1" evidence="7">
    <location>
        <begin position="998"/>
        <end position="1066"/>
    </location>
</feature>
<evidence type="ECO:0000256" key="6">
    <source>
        <dbReference type="ARBA" id="ARBA00023203"/>
    </source>
</evidence>
<feature type="region of interest" description="Disordered" evidence="9">
    <location>
        <begin position="1444"/>
        <end position="1504"/>
    </location>
</feature>
<evidence type="ECO:0000256" key="4">
    <source>
        <dbReference type="ARBA" id="ARBA00023123"/>
    </source>
</evidence>
<evidence type="ECO:0000313" key="12">
    <source>
        <dbReference type="Proteomes" id="UP001165060"/>
    </source>
</evidence>
<protein>
    <recommendedName>
        <fullName evidence="10">Myosin motor domain-containing protein</fullName>
    </recommendedName>
</protein>
<dbReference type="Gene3D" id="1.20.5.190">
    <property type="match status" value="1"/>
</dbReference>
<dbReference type="Gene3D" id="1.10.10.820">
    <property type="match status" value="1"/>
</dbReference>
<evidence type="ECO:0000256" key="2">
    <source>
        <dbReference type="ARBA" id="ARBA00022741"/>
    </source>
</evidence>
<feature type="repeat" description="RCC1" evidence="7">
    <location>
        <begin position="1118"/>
        <end position="1178"/>
    </location>
</feature>
<feature type="domain" description="Myosin motor" evidence="10">
    <location>
        <begin position="1"/>
        <end position="649"/>
    </location>
</feature>
<dbReference type="PANTHER" id="PTHR13140">
    <property type="entry name" value="MYOSIN"/>
    <property type="match status" value="1"/>
</dbReference>
<evidence type="ECO:0000256" key="5">
    <source>
        <dbReference type="ARBA" id="ARBA00023175"/>
    </source>
</evidence>
<keyword evidence="6 8" id="KW-0009">Actin-binding</keyword>
<feature type="repeat" description="RCC1" evidence="7">
    <location>
        <begin position="1067"/>
        <end position="1117"/>
    </location>
</feature>
<keyword evidence="3 8" id="KW-0067">ATP-binding</keyword>
<dbReference type="SUPFAM" id="SSF50985">
    <property type="entry name" value="RCC1/BLIP-II"/>
    <property type="match status" value="1"/>
</dbReference>
<dbReference type="Pfam" id="PF00612">
    <property type="entry name" value="IQ"/>
    <property type="match status" value="2"/>
</dbReference>
<feature type="repeat" description="RCC1" evidence="7">
    <location>
        <begin position="1258"/>
        <end position="1310"/>
    </location>
</feature>
<evidence type="ECO:0000256" key="3">
    <source>
        <dbReference type="ARBA" id="ARBA00022840"/>
    </source>
</evidence>
<evidence type="ECO:0000259" key="10">
    <source>
        <dbReference type="PROSITE" id="PS51456"/>
    </source>
</evidence>
<feature type="repeat" description="RCC1" evidence="7">
    <location>
        <begin position="1179"/>
        <end position="1257"/>
    </location>
</feature>
<dbReference type="Proteomes" id="UP001165060">
    <property type="component" value="Unassembled WGS sequence"/>
</dbReference>
<feature type="region of interest" description="Disordered" evidence="9">
    <location>
        <begin position="1714"/>
        <end position="1739"/>
    </location>
</feature>
<dbReference type="SMART" id="SM00242">
    <property type="entry name" value="MYSc"/>
    <property type="match status" value="1"/>
</dbReference>
<dbReference type="PROSITE" id="PS51456">
    <property type="entry name" value="MYOSIN_MOTOR"/>
    <property type="match status" value="1"/>
</dbReference>
<gene>
    <name evidence="11" type="ORF">TeGR_g10672</name>
</gene>
<keyword evidence="1" id="KW-0677">Repeat</keyword>
<dbReference type="InterPro" id="IPR001609">
    <property type="entry name" value="Myosin_head_motor_dom-like"/>
</dbReference>
<dbReference type="InterPro" id="IPR036961">
    <property type="entry name" value="Kinesin_motor_dom_sf"/>
</dbReference>
<evidence type="ECO:0000256" key="8">
    <source>
        <dbReference type="PROSITE-ProRule" id="PRU00782"/>
    </source>
</evidence>
<dbReference type="InterPro" id="IPR000048">
    <property type="entry name" value="IQ_motif_EF-hand-BS"/>
</dbReference>
<dbReference type="Gene3D" id="2.130.10.30">
    <property type="entry name" value="Regulator of chromosome condensation 1/beta-lactamase-inhibitor protein II"/>
    <property type="match status" value="2"/>
</dbReference>
<comment type="caution">
    <text evidence="11">The sequence shown here is derived from an EMBL/GenBank/DDBJ whole genome shotgun (WGS) entry which is preliminary data.</text>
</comment>